<dbReference type="PANTHER" id="PTHR46992:SF4">
    <property type="entry name" value="GYF DOMAIN-CONTAINING PROTEIN"/>
    <property type="match status" value="1"/>
</dbReference>
<evidence type="ECO:0000256" key="1">
    <source>
        <dbReference type="SAM" id="MobiDB-lite"/>
    </source>
</evidence>
<organism evidence="2 3">
    <name type="scientific">Brassica napus</name>
    <name type="common">Rape</name>
    <dbReference type="NCBI Taxonomy" id="3708"/>
    <lineage>
        <taxon>Eukaryota</taxon>
        <taxon>Viridiplantae</taxon>
        <taxon>Streptophyta</taxon>
        <taxon>Embryophyta</taxon>
        <taxon>Tracheophyta</taxon>
        <taxon>Spermatophyta</taxon>
        <taxon>Magnoliopsida</taxon>
        <taxon>eudicotyledons</taxon>
        <taxon>Gunneridae</taxon>
        <taxon>Pentapetalae</taxon>
        <taxon>rosids</taxon>
        <taxon>malvids</taxon>
        <taxon>Brassicales</taxon>
        <taxon>Brassicaceae</taxon>
        <taxon>Brassiceae</taxon>
        <taxon>Brassica</taxon>
    </lineage>
</organism>
<name>A0A078JI08_BRANA</name>
<dbReference type="Proteomes" id="UP000028999">
    <property type="component" value="Unassembled WGS sequence"/>
</dbReference>
<dbReference type="OMA" id="NNRTAVG"/>
<reference evidence="2 3" key="1">
    <citation type="journal article" date="2014" name="Science">
        <title>Plant genetics. Early allopolyploid evolution in the post-Neolithic Brassica napus oilseed genome.</title>
        <authorList>
            <person name="Chalhoub B."/>
            <person name="Denoeud F."/>
            <person name="Liu S."/>
            <person name="Parkin I.A."/>
            <person name="Tang H."/>
            <person name="Wang X."/>
            <person name="Chiquet J."/>
            <person name="Belcram H."/>
            <person name="Tong C."/>
            <person name="Samans B."/>
            <person name="Correa M."/>
            <person name="Da Silva C."/>
            <person name="Just J."/>
            <person name="Falentin C."/>
            <person name="Koh C.S."/>
            <person name="Le Clainche I."/>
            <person name="Bernard M."/>
            <person name="Bento P."/>
            <person name="Noel B."/>
            <person name="Labadie K."/>
            <person name="Alberti A."/>
            <person name="Charles M."/>
            <person name="Arnaud D."/>
            <person name="Guo H."/>
            <person name="Daviaud C."/>
            <person name="Alamery S."/>
            <person name="Jabbari K."/>
            <person name="Zhao M."/>
            <person name="Edger P.P."/>
            <person name="Chelaifa H."/>
            <person name="Tack D."/>
            <person name="Lassalle G."/>
            <person name="Mestiri I."/>
            <person name="Schnel N."/>
            <person name="Le Paslier M.C."/>
            <person name="Fan G."/>
            <person name="Renault V."/>
            <person name="Bayer P.E."/>
            <person name="Golicz A.A."/>
            <person name="Manoli S."/>
            <person name="Lee T.H."/>
            <person name="Thi V.H."/>
            <person name="Chalabi S."/>
            <person name="Hu Q."/>
            <person name="Fan C."/>
            <person name="Tollenaere R."/>
            <person name="Lu Y."/>
            <person name="Battail C."/>
            <person name="Shen J."/>
            <person name="Sidebottom C.H."/>
            <person name="Wang X."/>
            <person name="Canaguier A."/>
            <person name="Chauveau A."/>
            <person name="Berard A."/>
            <person name="Deniot G."/>
            <person name="Guan M."/>
            <person name="Liu Z."/>
            <person name="Sun F."/>
            <person name="Lim Y.P."/>
            <person name="Lyons E."/>
            <person name="Town C.D."/>
            <person name="Bancroft I."/>
            <person name="Wang X."/>
            <person name="Meng J."/>
            <person name="Ma J."/>
            <person name="Pires J.C."/>
            <person name="King G.J."/>
            <person name="Brunel D."/>
            <person name="Delourme R."/>
            <person name="Renard M."/>
            <person name="Aury J.M."/>
            <person name="Adams K.L."/>
            <person name="Batley J."/>
            <person name="Snowdon R.J."/>
            <person name="Tost J."/>
            <person name="Edwards D."/>
            <person name="Zhou Y."/>
            <person name="Hua W."/>
            <person name="Sharpe A.G."/>
            <person name="Paterson A.H."/>
            <person name="Guan C."/>
            <person name="Wincker P."/>
        </authorList>
    </citation>
    <scope>NUCLEOTIDE SEQUENCE [LARGE SCALE GENOMIC DNA]</scope>
    <source>
        <strain evidence="3">cv. Darmor-bzh</strain>
    </source>
</reference>
<dbReference type="EMBL" id="LK035108">
    <property type="protein sequence ID" value="CDY66145.1"/>
    <property type="molecule type" value="Genomic_DNA"/>
</dbReference>
<evidence type="ECO:0000313" key="2">
    <source>
        <dbReference type="EMBL" id="CDY66145.1"/>
    </source>
</evidence>
<gene>
    <name evidence="2" type="primary">BnaAnng21670D</name>
    <name evidence="2" type="ORF">GSBRNA2T00052167001</name>
</gene>
<dbReference type="AlphaFoldDB" id="A0A078JI08"/>
<proteinExistence type="predicted"/>
<dbReference type="STRING" id="3708.A0A078JI08"/>
<dbReference type="Gramene" id="CDY66145">
    <property type="protein sequence ID" value="CDY66145"/>
    <property type="gene ID" value="GSBRNA2T00052167001"/>
</dbReference>
<protein>
    <submittedName>
        <fullName evidence="2">BnaAnng21670D protein</fullName>
    </submittedName>
</protein>
<dbReference type="PaxDb" id="3708-A0A078JI08"/>
<feature type="region of interest" description="Disordered" evidence="1">
    <location>
        <begin position="1"/>
        <end position="66"/>
    </location>
</feature>
<dbReference type="PANTHER" id="PTHR46992">
    <property type="entry name" value="GYF DOMAIN-CONTAINING PROTEIN"/>
    <property type="match status" value="1"/>
</dbReference>
<evidence type="ECO:0000313" key="3">
    <source>
        <dbReference type="Proteomes" id="UP000028999"/>
    </source>
</evidence>
<keyword evidence="3" id="KW-1185">Reference proteome</keyword>
<sequence length="87" mass="9170">MSDANNRTAVGNKGSKASFSEMLKNSSSNSSMKKVAAEPSSDPNEGNKGGGGKKKGKKGRQLDPALLGFKVTSNRILMGEIHRADDF</sequence>
<accession>A0A078JI08</accession>